<evidence type="ECO:0000313" key="2">
    <source>
        <dbReference type="Proteomes" id="UP000824504"/>
    </source>
</evidence>
<dbReference type="PANTHER" id="PTHR28055">
    <property type="entry name" value="ALTERED INHERITANCE OF MITOCHONDRIA PROTEIN 41, MITOCHONDRIAL"/>
    <property type="match status" value="1"/>
</dbReference>
<sequence>MGATKSQLKKDLADALRAKDEAAKMNIRMMMGAITVAEVAGDTARELTDAEELAVITKEMHQRRDAAATYADAGRPELAEKEASEADFISRYLPAPLTSEELDALVAEAFEALGEAPTMKHMGALVKAVNAQAAGRAEGKEVAARVRARLQA</sequence>
<dbReference type="PANTHER" id="PTHR28055:SF1">
    <property type="entry name" value="ALTERED INHERITANCE OF MITOCHONDRIA PROTEIN 41, MITOCHONDRIAL"/>
    <property type="match status" value="1"/>
</dbReference>
<dbReference type="Pfam" id="PF09424">
    <property type="entry name" value="YqeY"/>
    <property type="match status" value="1"/>
</dbReference>
<organism evidence="1 2">
    <name type="scientific">Tessaracoccus palaemonis</name>
    <dbReference type="NCBI Taxonomy" id="2829499"/>
    <lineage>
        <taxon>Bacteria</taxon>
        <taxon>Bacillati</taxon>
        <taxon>Actinomycetota</taxon>
        <taxon>Actinomycetes</taxon>
        <taxon>Propionibacteriales</taxon>
        <taxon>Propionibacteriaceae</taxon>
        <taxon>Tessaracoccus</taxon>
    </lineage>
</organism>
<accession>A0ABX8SEB0</accession>
<keyword evidence="2" id="KW-1185">Reference proteome</keyword>
<proteinExistence type="predicted"/>
<protein>
    <submittedName>
        <fullName evidence="1">GatB/YqeY domain-containing protein</fullName>
    </submittedName>
</protein>
<dbReference type="InterPro" id="IPR019004">
    <property type="entry name" value="YqeY/Aim41"/>
</dbReference>
<reference evidence="1 2" key="1">
    <citation type="submission" date="2021-07" db="EMBL/GenBank/DDBJ databases">
        <title>complete genome sequencing of Tessaracoccus sp.J1M15.</title>
        <authorList>
            <person name="Bae J.-W."/>
            <person name="Kim D.-y."/>
        </authorList>
    </citation>
    <scope>NUCLEOTIDE SEQUENCE [LARGE SCALE GENOMIC DNA]</scope>
    <source>
        <strain evidence="1 2">J1M15</strain>
    </source>
</reference>
<gene>
    <name evidence="1" type="ORF">KDB89_07975</name>
</gene>
<evidence type="ECO:0000313" key="1">
    <source>
        <dbReference type="EMBL" id="QXT61741.1"/>
    </source>
</evidence>
<dbReference type="Proteomes" id="UP000824504">
    <property type="component" value="Chromosome"/>
</dbReference>
<dbReference type="RefSeq" id="WP_219079962.1">
    <property type="nucleotide sequence ID" value="NZ_CP079216.1"/>
</dbReference>
<dbReference type="EMBL" id="CP079216">
    <property type="protein sequence ID" value="QXT61741.1"/>
    <property type="molecule type" value="Genomic_DNA"/>
</dbReference>
<name>A0ABX8SEB0_9ACTN</name>